<feature type="compositionally biased region" description="Basic and acidic residues" evidence="1">
    <location>
        <begin position="194"/>
        <end position="210"/>
    </location>
</feature>
<protein>
    <submittedName>
        <fullName evidence="2">Uncharacterized protein</fullName>
    </submittedName>
</protein>
<gene>
    <name evidence="2" type="ORF">CYMTET_12858</name>
</gene>
<evidence type="ECO:0000313" key="2">
    <source>
        <dbReference type="EMBL" id="KAK3279251.1"/>
    </source>
</evidence>
<comment type="caution">
    <text evidence="2">The sequence shown here is derived from an EMBL/GenBank/DDBJ whole genome shotgun (WGS) entry which is preliminary data.</text>
</comment>
<keyword evidence="3" id="KW-1185">Reference proteome</keyword>
<feature type="compositionally biased region" description="Basic and acidic residues" evidence="1">
    <location>
        <begin position="335"/>
        <end position="373"/>
    </location>
</feature>
<reference evidence="2 3" key="1">
    <citation type="journal article" date="2015" name="Genome Biol. Evol.">
        <title>Comparative Genomics of a Bacterivorous Green Alga Reveals Evolutionary Causalities and Consequences of Phago-Mixotrophic Mode of Nutrition.</title>
        <authorList>
            <person name="Burns J.A."/>
            <person name="Paasch A."/>
            <person name="Narechania A."/>
            <person name="Kim E."/>
        </authorList>
    </citation>
    <scope>NUCLEOTIDE SEQUENCE [LARGE SCALE GENOMIC DNA]</scope>
    <source>
        <strain evidence="2 3">PLY_AMNH</strain>
    </source>
</reference>
<sequence length="558" mass="60710">MRDVTPRGFVVGNGGTCGVLMACAGHKGILCFKFGPRELAIQAERGRQDWQAHTLQAGRHHGSHREDTLNDLVPGCSFAGLRAAPGGGSSGRGVGSGEGSAGGCGTVAMQQALERAKGMLTGMETRHEGSPGDGGRHARATVGAREWGSRGASPSDCRPQKMERAEARRFFRIREVTERKGADDGAGTGGEWARVTHGEELAGTTDRETGGQRGGARGEPSGGQRCRPDGRYDSATSRGIDPPERRDLSSQGNREGRRETERADWHHGERANRHRDEHRSEHHGERTNRHRGEDAEPYTPGAATTNQLGHGGSERRGVKRPRPSRGAGGGTRWPCEGRQEEEAYTDDHSSDYEEGELHRAHVPQEPDAYPRSERPRHRPSRVHTPPRSPHSLEHGKHTARSNRSPRRGSAPCGGERPSPPRRAGHPSFQCDHVAFRPRSDGVHSPGLRQGGWEKRRRDQENTQGEGRQPGGARSQWEHKGAADQSAAPYREAPRQPISWTDYALEGDIEEDMVHPQCGDLGGSSLSPVSVDSPKHPTSPTVLLSADDFESDEECVIIE</sequence>
<dbReference type="PROSITE" id="PS51257">
    <property type="entry name" value="PROKAR_LIPOPROTEIN"/>
    <property type="match status" value="1"/>
</dbReference>
<dbReference type="Proteomes" id="UP001190700">
    <property type="component" value="Unassembled WGS sequence"/>
</dbReference>
<feature type="compositionally biased region" description="Basic and acidic residues" evidence="1">
    <location>
        <begin position="241"/>
        <end position="294"/>
    </location>
</feature>
<proteinExistence type="predicted"/>
<dbReference type="AlphaFoldDB" id="A0AAE0GJL0"/>
<feature type="compositionally biased region" description="Gly residues" evidence="1">
    <location>
        <begin position="211"/>
        <end position="221"/>
    </location>
</feature>
<feature type="compositionally biased region" description="Basic residues" evidence="1">
    <location>
        <begin position="397"/>
        <end position="406"/>
    </location>
</feature>
<evidence type="ECO:0000313" key="3">
    <source>
        <dbReference type="Proteomes" id="UP001190700"/>
    </source>
</evidence>
<feature type="region of interest" description="Disordered" evidence="1">
    <location>
        <begin position="179"/>
        <end position="542"/>
    </location>
</feature>
<evidence type="ECO:0000256" key="1">
    <source>
        <dbReference type="SAM" id="MobiDB-lite"/>
    </source>
</evidence>
<accession>A0AAE0GJL0</accession>
<feature type="compositionally biased region" description="Polar residues" evidence="1">
    <location>
        <begin position="523"/>
        <end position="541"/>
    </location>
</feature>
<feature type="compositionally biased region" description="Basic and acidic residues" evidence="1">
    <location>
        <begin position="124"/>
        <end position="136"/>
    </location>
</feature>
<feature type="compositionally biased region" description="Basic and acidic residues" evidence="1">
    <location>
        <begin position="451"/>
        <end position="460"/>
    </location>
</feature>
<organism evidence="2 3">
    <name type="scientific">Cymbomonas tetramitiformis</name>
    <dbReference type="NCBI Taxonomy" id="36881"/>
    <lineage>
        <taxon>Eukaryota</taxon>
        <taxon>Viridiplantae</taxon>
        <taxon>Chlorophyta</taxon>
        <taxon>Pyramimonadophyceae</taxon>
        <taxon>Pyramimonadales</taxon>
        <taxon>Pyramimonadaceae</taxon>
        <taxon>Cymbomonas</taxon>
    </lineage>
</organism>
<feature type="region of interest" description="Disordered" evidence="1">
    <location>
        <begin position="124"/>
        <end position="163"/>
    </location>
</feature>
<dbReference type="EMBL" id="LGRX02005045">
    <property type="protein sequence ID" value="KAK3279251.1"/>
    <property type="molecule type" value="Genomic_DNA"/>
</dbReference>
<name>A0AAE0GJL0_9CHLO</name>